<evidence type="ECO:0000313" key="2">
    <source>
        <dbReference type="EMBL" id="JAP10557.1"/>
    </source>
</evidence>
<feature type="compositionally biased region" description="Basic and acidic residues" evidence="1">
    <location>
        <begin position="1"/>
        <end position="10"/>
    </location>
</feature>
<organism evidence="2">
    <name type="scientific">Solanum chacoense</name>
    <name type="common">Chaco potato</name>
    <dbReference type="NCBI Taxonomy" id="4108"/>
    <lineage>
        <taxon>Eukaryota</taxon>
        <taxon>Viridiplantae</taxon>
        <taxon>Streptophyta</taxon>
        <taxon>Embryophyta</taxon>
        <taxon>Tracheophyta</taxon>
        <taxon>Spermatophyta</taxon>
        <taxon>Magnoliopsida</taxon>
        <taxon>eudicotyledons</taxon>
        <taxon>Gunneridae</taxon>
        <taxon>Pentapetalae</taxon>
        <taxon>asterids</taxon>
        <taxon>lamiids</taxon>
        <taxon>Solanales</taxon>
        <taxon>Solanaceae</taxon>
        <taxon>Solanoideae</taxon>
        <taxon>Solaneae</taxon>
        <taxon>Solanum</taxon>
    </lineage>
</organism>
<accession>A0A0V0GRW3</accession>
<dbReference type="AlphaFoldDB" id="A0A0V0GRW3"/>
<protein>
    <submittedName>
        <fullName evidence="2">Putative ovule protein</fullName>
    </submittedName>
</protein>
<proteinExistence type="predicted"/>
<feature type="region of interest" description="Disordered" evidence="1">
    <location>
        <begin position="1"/>
        <end position="24"/>
    </location>
</feature>
<sequence>MLRELKKEQKQTFAGCCTSPRSDSYRAPTGSSFVVVVLPLAQAPQRRARAAWRHAHIKRRVLLEFHEGPYAI</sequence>
<evidence type="ECO:0000256" key="1">
    <source>
        <dbReference type="SAM" id="MobiDB-lite"/>
    </source>
</evidence>
<name>A0A0V0GRW3_SOLCH</name>
<reference evidence="2" key="1">
    <citation type="submission" date="2015-12" db="EMBL/GenBank/DDBJ databases">
        <title>Gene expression during late stages of embryo sac development: a critical building block for successful pollen-pistil interactions.</title>
        <authorList>
            <person name="Liu Y."/>
            <person name="Joly V."/>
            <person name="Sabar M."/>
            <person name="Matton D.P."/>
        </authorList>
    </citation>
    <scope>NUCLEOTIDE SEQUENCE</scope>
</reference>
<dbReference type="EMBL" id="GEDG01032905">
    <property type="protein sequence ID" value="JAP10557.1"/>
    <property type="molecule type" value="Transcribed_RNA"/>
</dbReference>